<keyword evidence="6" id="KW-0812">Transmembrane</keyword>
<gene>
    <name evidence="14" type="ORF">SAMN02745225_01440</name>
</gene>
<dbReference type="InterPro" id="IPR050428">
    <property type="entry name" value="TCS_sensor_his_kinase"/>
</dbReference>
<keyword evidence="9" id="KW-0902">Two-component regulatory system</keyword>
<keyword evidence="15" id="KW-1185">Reference proteome</keyword>
<organism evidence="14 15">
    <name type="scientific">Ferrithrix thermotolerans DSM 19514</name>
    <dbReference type="NCBI Taxonomy" id="1121881"/>
    <lineage>
        <taxon>Bacteria</taxon>
        <taxon>Bacillati</taxon>
        <taxon>Actinomycetota</taxon>
        <taxon>Acidimicrobiia</taxon>
        <taxon>Acidimicrobiales</taxon>
        <taxon>Acidimicrobiaceae</taxon>
        <taxon>Ferrithrix</taxon>
    </lineage>
</organism>
<evidence type="ECO:0000256" key="9">
    <source>
        <dbReference type="ARBA" id="ARBA00023012"/>
    </source>
</evidence>
<keyword evidence="5" id="KW-0808">Transferase</keyword>
<evidence type="ECO:0000256" key="11">
    <source>
        <dbReference type="SAM" id="Coils"/>
    </source>
</evidence>
<dbReference type="InterPro" id="IPR036097">
    <property type="entry name" value="HisK_dim/P_sf"/>
</dbReference>
<dbReference type="GO" id="GO:0005886">
    <property type="term" value="C:plasma membrane"/>
    <property type="evidence" value="ECO:0007669"/>
    <property type="project" value="UniProtKB-SubCell"/>
</dbReference>
<dbReference type="Pfam" id="PF00672">
    <property type="entry name" value="HAMP"/>
    <property type="match status" value="1"/>
</dbReference>
<keyword evidence="4" id="KW-0597">Phosphoprotein</keyword>
<dbReference type="InterPro" id="IPR003660">
    <property type="entry name" value="HAMP_dom"/>
</dbReference>
<feature type="coiled-coil region" evidence="11">
    <location>
        <begin position="279"/>
        <end position="313"/>
    </location>
</feature>
<dbReference type="CDD" id="cd00082">
    <property type="entry name" value="HisKA"/>
    <property type="match status" value="1"/>
</dbReference>
<evidence type="ECO:0000256" key="10">
    <source>
        <dbReference type="ARBA" id="ARBA00023136"/>
    </source>
</evidence>
<keyword evidence="10" id="KW-0472">Membrane</keyword>
<dbReference type="InterPro" id="IPR036890">
    <property type="entry name" value="HATPase_C_sf"/>
</dbReference>
<dbReference type="Gene3D" id="3.30.565.10">
    <property type="entry name" value="Histidine kinase-like ATPase, C-terminal domain"/>
    <property type="match status" value="1"/>
</dbReference>
<dbReference type="FunFam" id="1.10.287.130:FF:000001">
    <property type="entry name" value="Two-component sensor histidine kinase"/>
    <property type="match status" value="1"/>
</dbReference>
<reference evidence="15" key="1">
    <citation type="submission" date="2016-11" db="EMBL/GenBank/DDBJ databases">
        <authorList>
            <person name="Varghese N."/>
            <person name="Submissions S."/>
        </authorList>
    </citation>
    <scope>NUCLEOTIDE SEQUENCE [LARGE SCALE GENOMIC DNA]</scope>
    <source>
        <strain evidence="15">DSM 19514</strain>
    </source>
</reference>
<evidence type="ECO:0000256" key="3">
    <source>
        <dbReference type="ARBA" id="ARBA00012438"/>
    </source>
</evidence>
<dbReference type="SMART" id="SM00304">
    <property type="entry name" value="HAMP"/>
    <property type="match status" value="1"/>
</dbReference>
<dbReference type="InterPro" id="IPR003661">
    <property type="entry name" value="HisK_dim/P_dom"/>
</dbReference>
<dbReference type="Proteomes" id="UP000184295">
    <property type="component" value="Unassembled WGS sequence"/>
</dbReference>
<evidence type="ECO:0000256" key="7">
    <source>
        <dbReference type="ARBA" id="ARBA00022777"/>
    </source>
</evidence>
<evidence type="ECO:0000256" key="8">
    <source>
        <dbReference type="ARBA" id="ARBA00022989"/>
    </source>
</evidence>
<dbReference type="InterPro" id="IPR003594">
    <property type="entry name" value="HATPase_dom"/>
</dbReference>
<evidence type="ECO:0000256" key="1">
    <source>
        <dbReference type="ARBA" id="ARBA00000085"/>
    </source>
</evidence>
<dbReference type="CDD" id="cd00075">
    <property type="entry name" value="HATPase"/>
    <property type="match status" value="1"/>
</dbReference>
<dbReference type="InterPro" id="IPR005467">
    <property type="entry name" value="His_kinase_dom"/>
</dbReference>
<dbReference type="Pfam" id="PF02518">
    <property type="entry name" value="HATPase_c"/>
    <property type="match status" value="1"/>
</dbReference>
<evidence type="ECO:0000256" key="6">
    <source>
        <dbReference type="ARBA" id="ARBA00022692"/>
    </source>
</evidence>
<evidence type="ECO:0000259" key="12">
    <source>
        <dbReference type="PROSITE" id="PS50109"/>
    </source>
</evidence>
<accession>A0A1M4VUA7</accession>
<keyword evidence="7 14" id="KW-0418">Kinase</keyword>
<evidence type="ECO:0000313" key="15">
    <source>
        <dbReference type="Proteomes" id="UP000184295"/>
    </source>
</evidence>
<keyword evidence="11" id="KW-0175">Coiled coil</keyword>
<feature type="domain" description="HAMP" evidence="13">
    <location>
        <begin position="191"/>
        <end position="244"/>
    </location>
</feature>
<dbReference type="Gene3D" id="6.10.340.10">
    <property type="match status" value="1"/>
</dbReference>
<protein>
    <recommendedName>
        <fullName evidence="3">histidine kinase</fullName>
        <ecNumber evidence="3">2.7.13.3</ecNumber>
    </recommendedName>
</protein>
<keyword evidence="8" id="KW-1133">Transmembrane helix</keyword>
<dbReference type="SUPFAM" id="SSF158472">
    <property type="entry name" value="HAMP domain-like"/>
    <property type="match status" value="1"/>
</dbReference>
<dbReference type="PROSITE" id="PS50885">
    <property type="entry name" value="HAMP"/>
    <property type="match status" value="1"/>
</dbReference>
<proteinExistence type="predicted"/>
<comment type="catalytic activity">
    <reaction evidence="1">
        <text>ATP + protein L-histidine = ADP + protein N-phospho-L-histidine.</text>
        <dbReference type="EC" id="2.7.13.3"/>
    </reaction>
</comment>
<feature type="domain" description="Histidine kinase" evidence="12">
    <location>
        <begin position="259"/>
        <end position="507"/>
    </location>
</feature>
<evidence type="ECO:0000256" key="2">
    <source>
        <dbReference type="ARBA" id="ARBA00004236"/>
    </source>
</evidence>
<dbReference type="STRING" id="1121881.SAMN02745225_01440"/>
<dbReference type="PRINTS" id="PR00344">
    <property type="entry name" value="BCTRLSENSOR"/>
</dbReference>
<evidence type="ECO:0000313" key="14">
    <source>
        <dbReference type="EMBL" id="SHE72539.1"/>
    </source>
</evidence>
<dbReference type="Pfam" id="PF00512">
    <property type="entry name" value="HisKA"/>
    <property type="match status" value="1"/>
</dbReference>
<dbReference type="SMART" id="SM00388">
    <property type="entry name" value="HisKA"/>
    <property type="match status" value="1"/>
</dbReference>
<comment type="subcellular location">
    <subcellularLocation>
        <location evidence="2">Cell membrane</location>
    </subcellularLocation>
</comment>
<dbReference type="GO" id="GO:0000155">
    <property type="term" value="F:phosphorelay sensor kinase activity"/>
    <property type="evidence" value="ECO:0007669"/>
    <property type="project" value="InterPro"/>
</dbReference>
<dbReference type="PANTHER" id="PTHR45436">
    <property type="entry name" value="SENSOR HISTIDINE KINASE YKOH"/>
    <property type="match status" value="1"/>
</dbReference>
<evidence type="ECO:0000256" key="5">
    <source>
        <dbReference type="ARBA" id="ARBA00022679"/>
    </source>
</evidence>
<dbReference type="Gene3D" id="1.10.287.130">
    <property type="match status" value="1"/>
</dbReference>
<dbReference type="EC" id="2.7.13.3" evidence="3"/>
<dbReference type="CDD" id="cd06225">
    <property type="entry name" value="HAMP"/>
    <property type="match status" value="1"/>
</dbReference>
<evidence type="ECO:0000259" key="13">
    <source>
        <dbReference type="PROSITE" id="PS50885"/>
    </source>
</evidence>
<dbReference type="PROSITE" id="PS50109">
    <property type="entry name" value="HIS_KIN"/>
    <property type="match status" value="1"/>
</dbReference>
<dbReference type="InterPro" id="IPR004358">
    <property type="entry name" value="Sig_transdc_His_kin-like_C"/>
</dbReference>
<dbReference type="AlphaFoldDB" id="A0A1M4VUA7"/>
<sequence>MSLRAKLLSIILGLLALTTLILDLALYSSLNSFLYQRLDEQLVSSMSSASHVLVNGDLNGGLVPQSALGQWPVGTYIEFIDRSGVGLTLPIKAANNTIGPPPNLIRSAGKSVSYTFQVGQVTTVKAVGESQDLSYRVLAIDESLPIGSGLVVVALPETQVDATLHRLLVVELLVSVGVLLLLSSIGSASLRFGLRPIQAMTDTASAIADGQLDRRVEAKGTGTEVLRLANALNKMLERIQSALDRSKNSEERLRVFIADVSHELRTPLTSIQGYAELYKAGALQNEADLKRSIERIESEAKRMSALVEDLLLLARMDQNRPLILEPIDLSHLVELAVTDASVVQPERKFDVNLAQNLWVLGDKNQITQVVANLMSNVRSHTPPDSPVWVSTHRISKLEPIPPGAKSTSKDIGDLFGSVDPTIKELLWESYARLEVRDSGPGIEPENLSKVFERFYRSDASRSRAQGGAGLGLSLVAAIVHAHGGRAWVYSAGLGKGTTFGVDLPLIEPDSVE</sequence>
<dbReference type="SUPFAM" id="SSF55874">
    <property type="entry name" value="ATPase domain of HSP90 chaperone/DNA topoisomerase II/histidine kinase"/>
    <property type="match status" value="1"/>
</dbReference>
<evidence type="ECO:0000256" key="4">
    <source>
        <dbReference type="ARBA" id="ARBA00022553"/>
    </source>
</evidence>
<dbReference type="PANTHER" id="PTHR45436:SF5">
    <property type="entry name" value="SENSOR HISTIDINE KINASE TRCS"/>
    <property type="match status" value="1"/>
</dbReference>
<dbReference type="EMBL" id="FQUL01000019">
    <property type="protein sequence ID" value="SHE72539.1"/>
    <property type="molecule type" value="Genomic_DNA"/>
</dbReference>
<dbReference type="SMART" id="SM00387">
    <property type="entry name" value="HATPase_c"/>
    <property type="match status" value="1"/>
</dbReference>
<name>A0A1M4VUA7_9ACTN</name>
<dbReference type="SUPFAM" id="SSF47384">
    <property type="entry name" value="Homodimeric domain of signal transducing histidine kinase"/>
    <property type="match status" value="1"/>
</dbReference>